<evidence type="ECO:0000259" key="4">
    <source>
        <dbReference type="PROSITE" id="PS50893"/>
    </source>
</evidence>
<gene>
    <name evidence="5" type="ORF">NT6N_28710</name>
</gene>
<dbReference type="CDD" id="cd03230">
    <property type="entry name" value="ABC_DR_subfamily_A"/>
    <property type="match status" value="1"/>
</dbReference>
<organism evidence="5">
    <name type="scientific">Oceaniferula spumae</name>
    <dbReference type="NCBI Taxonomy" id="2979115"/>
    <lineage>
        <taxon>Bacteria</taxon>
        <taxon>Pseudomonadati</taxon>
        <taxon>Verrucomicrobiota</taxon>
        <taxon>Verrucomicrobiia</taxon>
        <taxon>Verrucomicrobiales</taxon>
        <taxon>Verrucomicrobiaceae</taxon>
        <taxon>Oceaniferula</taxon>
    </lineage>
</organism>
<dbReference type="SUPFAM" id="SSF52540">
    <property type="entry name" value="P-loop containing nucleoside triphosphate hydrolases"/>
    <property type="match status" value="1"/>
</dbReference>
<protein>
    <submittedName>
        <fullName evidence="5">ABC transporter ATP-binding protein</fullName>
    </submittedName>
</protein>
<name>A0AAT9FPI5_9BACT</name>
<dbReference type="AlphaFoldDB" id="A0AAT9FPI5"/>
<dbReference type="Pfam" id="PF00005">
    <property type="entry name" value="ABC_tran"/>
    <property type="match status" value="1"/>
</dbReference>
<dbReference type="Gene3D" id="3.40.50.300">
    <property type="entry name" value="P-loop containing nucleotide triphosphate hydrolases"/>
    <property type="match status" value="1"/>
</dbReference>
<evidence type="ECO:0000256" key="1">
    <source>
        <dbReference type="ARBA" id="ARBA00022448"/>
    </source>
</evidence>
<dbReference type="InterPro" id="IPR003439">
    <property type="entry name" value="ABC_transporter-like_ATP-bd"/>
</dbReference>
<evidence type="ECO:0000256" key="3">
    <source>
        <dbReference type="ARBA" id="ARBA00022840"/>
    </source>
</evidence>
<accession>A0AAT9FPI5</accession>
<evidence type="ECO:0000313" key="5">
    <source>
        <dbReference type="EMBL" id="BDS07831.1"/>
    </source>
</evidence>
<proteinExistence type="predicted"/>
<dbReference type="KEGG" id="osu:NT6N_28710"/>
<dbReference type="InterPro" id="IPR051782">
    <property type="entry name" value="ABC_Transporter_VariousFunc"/>
</dbReference>
<dbReference type="InterPro" id="IPR003593">
    <property type="entry name" value="AAA+_ATPase"/>
</dbReference>
<dbReference type="PANTHER" id="PTHR42939:SF1">
    <property type="entry name" value="ABC TRANSPORTER ATP-BINDING PROTEIN ALBC-RELATED"/>
    <property type="match status" value="1"/>
</dbReference>
<keyword evidence="3 5" id="KW-0067">ATP-binding</keyword>
<keyword evidence="1" id="KW-0813">Transport</keyword>
<dbReference type="GO" id="GO:0016887">
    <property type="term" value="F:ATP hydrolysis activity"/>
    <property type="evidence" value="ECO:0007669"/>
    <property type="project" value="InterPro"/>
</dbReference>
<dbReference type="GO" id="GO:0005524">
    <property type="term" value="F:ATP binding"/>
    <property type="evidence" value="ECO:0007669"/>
    <property type="project" value="UniProtKB-KW"/>
</dbReference>
<evidence type="ECO:0000256" key="2">
    <source>
        <dbReference type="ARBA" id="ARBA00022741"/>
    </source>
</evidence>
<dbReference type="SMART" id="SM00382">
    <property type="entry name" value="AAA"/>
    <property type="match status" value="1"/>
</dbReference>
<dbReference type="PANTHER" id="PTHR42939">
    <property type="entry name" value="ABC TRANSPORTER ATP-BINDING PROTEIN ALBC-RELATED"/>
    <property type="match status" value="1"/>
</dbReference>
<reference evidence="5" key="1">
    <citation type="submission" date="2024-07" db="EMBL/GenBank/DDBJ databases">
        <title>Complete genome sequence of Verrucomicrobiaceae bacterium NT6N.</title>
        <authorList>
            <person name="Huang C."/>
            <person name="Takami H."/>
            <person name="Hamasaki K."/>
        </authorList>
    </citation>
    <scope>NUCLEOTIDE SEQUENCE</scope>
    <source>
        <strain evidence="5">NT6N</strain>
    </source>
</reference>
<keyword evidence="2" id="KW-0547">Nucleotide-binding</keyword>
<sequence>MHIELDQICKQYGQETVYNQLSAEIEAGTLLCVLGVNGSGKTTLLRMLAGMAGRDSGDLRFDGESALRDNISQRLKLCFLPDFPVLFTERTPLENIAIFIKLWQVETPPPHEEIINLLEELDLLAHCRKPINKLSRGQMFKVALACLIIVNPELWLIDEPFASGMDPQGISVFKKHAKLAVERGHTVIYSTQLLELAEKFSSRIWVVHNGGLAADGTALELAENSGDLESLFNKLREQ</sequence>
<dbReference type="InterPro" id="IPR027417">
    <property type="entry name" value="P-loop_NTPase"/>
</dbReference>
<dbReference type="EMBL" id="AP026866">
    <property type="protein sequence ID" value="BDS07831.1"/>
    <property type="molecule type" value="Genomic_DNA"/>
</dbReference>
<feature type="domain" description="ABC transporter" evidence="4">
    <location>
        <begin position="3"/>
        <end position="234"/>
    </location>
</feature>
<dbReference type="PROSITE" id="PS50893">
    <property type="entry name" value="ABC_TRANSPORTER_2"/>
    <property type="match status" value="1"/>
</dbReference>